<name>A0A0E0LKG7_ORYPU</name>
<dbReference type="AlphaFoldDB" id="A0A0E0LKG7"/>
<dbReference type="Proteomes" id="UP000026962">
    <property type="component" value="Chromosome 7"/>
</dbReference>
<feature type="region of interest" description="Disordered" evidence="1">
    <location>
        <begin position="23"/>
        <end position="51"/>
    </location>
</feature>
<proteinExistence type="predicted"/>
<evidence type="ECO:0000313" key="3">
    <source>
        <dbReference type="Proteomes" id="UP000026962"/>
    </source>
</evidence>
<dbReference type="Gramene" id="OPUNC07G12640.1">
    <property type="protein sequence ID" value="OPUNC07G12640.1"/>
    <property type="gene ID" value="OPUNC07G12640"/>
</dbReference>
<dbReference type="eggNOG" id="ENOG502SJ6I">
    <property type="taxonomic scope" value="Eukaryota"/>
</dbReference>
<protein>
    <submittedName>
        <fullName evidence="2">Uncharacterized protein</fullName>
    </submittedName>
</protein>
<feature type="compositionally biased region" description="Pro residues" evidence="1">
    <location>
        <begin position="36"/>
        <end position="46"/>
    </location>
</feature>
<reference evidence="2" key="1">
    <citation type="submission" date="2015-04" db="UniProtKB">
        <authorList>
            <consortium name="EnsemblPlants"/>
        </authorList>
    </citation>
    <scope>IDENTIFICATION</scope>
</reference>
<sequence>MSQWSTKAYESYTMGHKLLKKMGRDQGYSSADIPHPLSPPPEPPTSPVIDLDDSRVSDAREENGDDRVNVIAEGSFGGYLTNSSANGAINFLPALDEFDPF</sequence>
<reference evidence="2" key="2">
    <citation type="submission" date="2018-05" db="EMBL/GenBank/DDBJ databases">
        <title>OpunRS2 (Oryza punctata Reference Sequence Version 2).</title>
        <authorList>
            <person name="Zhang J."/>
            <person name="Kudrna D."/>
            <person name="Lee S."/>
            <person name="Talag J."/>
            <person name="Welchert J."/>
            <person name="Wing R.A."/>
        </authorList>
    </citation>
    <scope>NUCLEOTIDE SEQUENCE [LARGE SCALE GENOMIC DNA]</scope>
</reference>
<dbReference type="HOGENOM" id="CLU_2296298_0_0_1"/>
<dbReference type="EnsemblPlants" id="OPUNC07G12640.1">
    <property type="protein sequence ID" value="OPUNC07G12640.1"/>
    <property type="gene ID" value="OPUNC07G12640"/>
</dbReference>
<evidence type="ECO:0000313" key="2">
    <source>
        <dbReference type="EnsemblPlants" id="OPUNC07G12640.1"/>
    </source>
</evidence>
<organism evidence="2">
    <name type="scientific">Oryza punctata</name>
    <name type="common">Red rice</name>
    <dbReference type="NCBI Taxonomy" id="4537"/>
    <lineage>
        <taxon>Eukaryota</taxon>
        <taxon>Viridiplantae</taxon>
        <taxon>Streptophyta</taxon>
        <taxon>Embryophyta</taxon>
        <taxon>Tracheophyta</taxon>
        <taxon>Spermatophyta</taxon>
        <taxon>Magnoliopsida</taxon>
        <taxon>Liliopsida</taxon>
        <taxon>Poales</taxon>
        <taxon>Poaceae</taxon>
        <taxon>BOP clade</taxon>
        <taxon>Oryzoideae</taxon>
        <taxon>Oryzeae</taxon>
        <taxon>Oryzinae</taxon>
        <taxon>Oryza</taxon>
    </lineage>
</organism>
<evidence type="ECO:0000256" key="1">
    <source>
        <dbReference type="SAM" id="MobiDB-lite"/>
    </source>
</evidence>
<keyword evidence="3" id="KW-1185">Reference proteome</keyword>
<accession>A0A0E0LKG7</accession>